<evidence type="ECO:0000313" key="3">
    <source>
        <dbReference type="Proteomes" id="UP000257323"/>
    </source>
</evidence>
<accession>A0A3E2BNW3</accession>
<comment type="caution">
    <text evidence="2">The sequence shown here is derived from an EMBL/GenBank/DDBJ whole genome shotgun (WGS) entry which is preliminary data.</text>
</comment>
<feature type="signal peptide" evidence="1">
    <location>
        <begin position="1"/>
        <end position="27"/>
    </location>
</feature>
<dbReference type="Proteomes" id="UP000257323">
    <property type="component" value="Unassembled WGS sequence"/>
</dbReference>
<feature type="chain" id="PRO_5017682688" evidence="1">
    <location>
        <begin position="28"/>
        <end position="240"/>
    </location>
</feature>
<proteinExistence type="predicted"/>
<sequence>MAFRKNGLLSFMVTVSVIMIASAVAFGQTAQTQPQTKDYEGVVKAAVGHYLYIPQAQGLDIFVAGNIQGGLENLVGKEVRVKASPIADKPNLILAESIEIKEGTMYNSVYTRSAEPDYAGYLNPRDREEYVALNITNINKPEEWEGKAKVKVYGKLQTSRVKEGSQEKEVTHIVLTDRKGKEIGRIIVNGMSEYANFYLKKLRLFDRFWFYLDVTGQVDKRVRARTRELFSGNVVFCGLY</sequence>
<gene>
    <name evidence="2" type="ORF">OP8BY_1582</name>
</gene>
<reference evidence="2 3" key="1">
    <citation type="submission" date="2018-08" db="EMBL/GenBank/DDBJ databases">
        <title>Genome analysis of the thermophilic bacterium of the candidate phylum Aminicenantes from deep subsurface aquifer revealed its physiology and ecological role.</title>
        <authorList>
            <person name="Kadnikov V.V."/>
            <person name="Mardanov A.V."/>
            <person name="Beletsky A.V."/>
            <person name="Karnachuk O.V."/>
            <person name="Ravin N.V."/>
        </authorList>
    </citation>
    <scope>NUCLEOTIDE SEQUENCE [LARGE SCALE GENOMIC DNA]</scope>
    <source>
        <strain evidence="2">BY38</strain>
    </source>
</reference>
<evidence type="ECO:0000313" key="2">
    <source>
        <dbReference type="EMBL" id="RFT16404.1"/>
    </source>
</evidence>
<organism evidence="2 3">
    <name type="scientific">Candidatus Saccharicenans subterraneus</name>
    <dbReference type="NCBI Taxonomy" id="2508984"/>
    <lineage>
        <taxon>Bacteria</taxon>
        <taxon>Candidatus Aminicenantota</taxon>
        <taxon>Candidatus Aminicenantia</taxon>
        <taxon>Candidatus Aminicenantales</taxon>
        <taxon>Candidatus Saccharicenantaceae</taxon>
        <taxon>Candidatus Saccharicenans</taxon>
    </lineage>
</organism>
<evidence type="ECO:0000256" key="1">
    <source>
        <dbReference type="SAM" id="SignalP"/>
    </source>
</evidence>
<protein>
    <submittedName>
        <fullName evidence="2">Uncharacterized protein</fullName>
    </submittedName>
</protein>
<name>A0A3E2BNW3_9BACT</name>
<dbReference type="AlphaFoldDB" id="A0A3E2BNW3"/>
<keyword evidence="1" id="KW-0732">Signal</keyword>
<dbReference type="EMBL" id="QUAH01000003">
    <property type="protein sequence ID" value="RFT16404.1"/>
    <property type="molecule type" value="Genomic_DNA"/>
</dbReference>